<keyword evidence="2 4" id="KW-0418">Kinase</keyword>
<dbReference type="InterPro" id="IPR011611">
    <property type="entry name" value="PfkB_dom"/>
</dbReference>
<dbReference type="AlphaFoldDB" id="A0A9E2S966"/>
<dbReference type="PANTHER" id="PTHR43085">
    <property type="entry name" value="HEXOKINASE FAMILY MEMBER"/>
    <property type="match status" value="1"/>
</dbReference>
<protein>
    <submittedName>
        <fullName evidence="4">Carbohydrate kinase</fullName>
    </submittedName>
</protein>
<dbReference type="PROSITE" id="PS00583">
    <property type="entry name" value="PFKB_KINASES_1"/>
    <property type="match status" value="1"/>
</dbReference>
<dbReference type="InterPro" id="IPR002173">
    <property type="entry name" value="Carboh/pur_kinase_PfkB_CS"/>
</dbReference>
<dbReference type="CDD" id="cd01167">
    <property type="entry name" value="bac_FRK"/>
    <property type="match status" value="1"/>
</dbReference>
<dbReference type="InterPro" id="IPR050306">
    <property type="entry name" value="PfkB_Carbo_kinase"/>
</dbReference>
<evidence type="ECO:0000256" key="2">
    <source>
        <dbReference type="ARBA" id="ARBA00022777"/>
    </source>
</evidence>
<proteinExistence type="predicted"/>
<feature type="domain" description="Carbohydrate kinase PfkB" evidence="3">
    <location>
        <begin position="21"/>
        <end position="278"/>
    </location>
</feature>
<keyword evidence="1" id="KW-0808">Transferase</keyword>
<comment type="caution">
    <text evidence="4">The sequence shown here is derived from an EMBL/GenBank/DDBJ whole genome shotgun (WGS) entry which is preliminary data.</text>
</comment>
<name>A0A9E2S966_9BACT</name>
<dbReference type="Proteomes" id="UP000812270">
    <property type="component" value="Unassembled WGS sequence"/>
</dbReference>
<dbReference type="PROSITE" id="PS00584">
    <property type="entry name" value="PFKB_KINASES_2"/>
    <property type="match status" value="1"/>
</dbReference>
<evidence type="ECO:0000259" key="3">
    <source>
        <dbReference type="Pfam" id="PF00294"/>
    </source>
</evidence>
<sequence length="300" mass="33021">MNNIISYGEILWDLLPSGALPGGAPMNVAYHLQQLGQSPAFISRIGLDERGKDLLTFLKEKNVDTEHVQLDYHLPTGIVHATANDHGEMQYDIVAPVAWDNIAVADDTIPLVKHAQYFIFGSLATRNKTSRDTLFTLLEEARTKVLDINLRAPHFNRAIVESLLQKADILKMNVSELELITGWFADFKSSADRIAMIQEKFDIPTIIVTLGADGALMNTNGKLYRHEGFKVKVADTIGSGDSFLAAMLTNIIQQRSPEEALTFASALGALVASRAGGCPDYTIDEIHELINNDNTVRSTK</sequence>
<evidence type="ECO:0000313" key="4">
    <source>
        <dbReference type="EMBL" id="MBV4358671.1"/>
    </source>
</evidence>
<accession>A0A9E2S966</accession>
<organism evidence="4 5">
    <name type="scientific">Pinibacter aurantiacus</name>
    <dbReference type="NCBI Taxonomy" id="2851599"/>
    <lineage>
        <taxon>Bacteria</taxon>
        <taxon>Pseudomonadati</taxon>
        <taxon>Bacteroidota</taxon>
        <taxon>Chitinophagia</taxon>
        <taxon>Chitinophagales</taxon>
        <taxon>Chitinophagaceae</taxon>
        <taxon>Pinibacter</taxon>
    </lineage>
</organism>
<keyword evidence="5" id="KW-1185">Reference proteome</keyword>
<dbReference type="Pfam" id="PF00294">
    <property type="entry name" value="PfkB"/>
    <property type="match status" value="1"/>
</dbReference>
<gene>
    <name evidence="4" type="ORF">KTO63_16015</name>
</gene>
<dbReference type="GO" id="GO:0016301">
    <property type="term" value="F:kinase activity"/>
    <property type="evidence" value="ECO:0007669"/>
    <property type="project" value="UniProtKB-KW"/>
</dbReference>
<dbReference type="EMBL" id="JAHSPG010000012">
    <property type="protein sequence ID" value="MBV4358671.1"/>
    <property type="molecule type" value="Genomic_DNA"/>
</dbReference>
<dbReference type="PANTHER" id="PTHR43085:SF57">
    <property type="entry name" value="CARBOHYDRATE KINASE PFKB DOMAIN-CONTAINING PROTEIN"/>
    <property type="match status" value="1"/>
</dbReference>
<reference evidence="4" key="1">
    <citation type="submission" date="2021-06" db="EMBL/GenBank/DDBJ databases">
        <authorList>
            <person name="Huq M.A."/>
        </authorList>
    </citation>
    <scope>NUCLEOTIDE SEQUENCE</scope>
    <source>
        <strain evidence="4">MAH-26</strain>
    </source>
</reference>
<dbReference type="RefSeq" id="WP_217792378.1">
    <property type="nucleotide sequence ID" value="NZ_JAHSPG010000012.1"/>
</dbReference>
<evidence type="ECO:0000256" key="1">
    <source>
        <dbReference type="ARBA" id="ARBA00022679"/>
    </source>
</evidence>
<evidence type="ECO:0000313" key="5">
    <source>
        <dbReference type="Proteomes" id="UP000812270"/>
    </source>
</evidence>